<evidence type="ECO:0000313" key="3">
    <source>
        <dbReference type="Proteomes" id="UP000244571"/>
    </source>
</evidence>
<keyword evidence="1" id="KW-0472">Membrane</keyword>
<dbReference type="AlphaFoldDB" id="A0A2R4XKT8"/>
<name>A0A2R4XKT8_9BURK</name>
<organism evidence="2 3">
    <name type="scientific">Orrella marina</name>
    <dbReference type="NCBI Taxonomy" id="2163011"/>
    <lineage>
        <taxon>Bacteria</taxon>
        <taxon>Pseudomonadati</taxon>
        <taxon>Pseudomonadota</taxon>
        <taxon>Betaproteobacteria</taxon>
        <taxon>Burkholderiales</taxon>
        <taxon>Alcaligenaceae</taxon>
        <taxon>Orrella</taxon>
    </lineage>
</organism>
<proteinExistence type="predicted"/>
<keyword evidence="3" id="KW-1185">Reference proteome</keyword>
<keyword evidence="1" id="KW-0812">Transmembrane</keyword>
<evidence type="ECO:0000313" key="2">
    <source>
        <dbReference type="EMBL" id="AWB34391.1"/>
    </source>
</evidence>
<keyword evidence="1" id="KW-1133">Transmembrane helix</keyword>
<dbReference type="KEGG" id="boz:DBV39_12515"/>
<evidence type="ECO:0000256" key="1">
    <source>
        <dbReference type="SAM" id="Phobius"/>
    </source>
</evidence>
<accession>A0A2R4XKT8</accession>
<feature type="transmembrane region" description="Helical" evidence="1">
    <location>
        <begin position="94"/>
        <end position="122"/>
    </location>
</feature>
<protein>
    <submittedName>
        <fullName evidence="2">Uncharacterized protein</fullName>
    </submittedName>
</protein>
<feature type="transmembrane region" description="Helical" evidence="1">
    <location>
        <begin position="36"/>
        <end position="56"/>
    </location>
</feature>
<dbReference type="EMBL" id="CP028901">
    <property type="protein sequence ID" value="AWB34391.1"/>
    <property type="molecule type" value="Genomic_DNA"/>
</dbReference>
<dbReference type="Proteomes" id="UP000244571">
    <property type="component" value="Chromosome"/>
</dbReference>
<dbReference type="RefSeq" id="WP_108621807.1">
    <property type="nucleotide sequence ID" value="NZ_CP028901.1"/>
</dbReference>
<feature type="transmembrane region" description="Helical" evidence="1">
    <location>
        <begin position="63"/>
        <end position="82"/>
    </location>
</feature>
<feature type="transmembrane region" description="Helical" evidence="1">
    <location>
        <begin position="7"/>
        <end position="30"/>
    </location>
</feature>
<reference evidence="2 3" key="1">
    <citation type="submission" date="2018-04" db="EMBL/GenBank/DDBJ databases">
        <title>Bordetella sp. HZ20 isolated from seawater.</title>
        <authorList>
            <person name="Sun C."/>
        </authorList>
    </citation>
    <scope>NUCLEOTIDE SEQUENCE [LARGE SCALE GENOMIC DNA]</scope>
    <source>
        <strain evidence="2 3">HZ20</strain>
    </source>
</reference>
<sequence length="131" mass="14020">MKLEALLRWVLFPGVFAALMLHAYTCFFIPEGATDGFLAGLFALSVLPYLACVAIGVRTTRGLLMAACAIAPMLLFDSLAFHEAIIAPTSSTSSLVLLVVPVLNLGVLLMGFLVGWIVFALCRRSETKGTL</sequence>
<gene>
    <name evidence="2" type="ORF">DBV39_12515</name>
</gene>